<evidence type="ECO:0000259" key="3">
    <source>
        <dbReference type="Pfam" id="PF00291"/>
    </source>
</evidence>
<name>A0A8J3BWS9_9ACTN</name>
<evidence type="ECO:0000256" key="2">
    <source>
        <dbReference type="ARBA" id="ARBA00022898"/>
    </source>
</evidence>
<reference evidence="4" key="1">
    <citation type="journal article" date="2014" name="Int. J. Syst. Evol. Microbiol.">
        <title>Complete genome sequence of Corynebacterium casei LMG S-19264T (=DSM 44701T), isolated from a smear-ripened cheese.</title>
        <authorList>
            <consortium name="US DOE Joint Genome Institute (JGI-PGF)"/>
            <person name="Walter F."/>
            <person name="Albersmeier A."/>
            <person name="Kalinowski J."/>
            <person name="Ruckert C."/>
        </authorList>
    </citation>
    <scope>NUCLEOTIDE SEQUENCE</scope>
    <source>
        <strain evidence="4">CGMCC 4.7299</strain>
    </source>
</reference>
<dbReference type="Pfam" id="PF00291">
    <property type="entry name" value="PALP"/>
    <property type="match status" value="1"/>
</dbReference>
<comment type="cofactor">
    <cofactor evidence="1">
        <name>pyridoxal 5'-phosphate</name>
        <dbReference type="ChEBI" id="CHEBI:597326"/>
    </cofactor>
</comment>
<dbReference type="RefSeq" id="WP_189077482.1">
    <property type="nucleotide sequence ID" value="NZ_BMMX01000001.1"/>
</dbReference>
<accession>A0A8J3BWS9</accession>
<feature type="domain" description="Tryptophan synthase beta chain-like PALP" evidence="3">
    <location>
        <begin position="91"/>
        <end position="396"/>
    </location>
</feature>
<evidence type="ECO:0000313" key="5">
    <source>
        <dbReference type="Proteomes" id="UP000656042"/>
    </source>
</evidence>
<evidence type="ECO:0000256" key="1">
    <source>
        <dbReference type="ARBA" id="ARBA00001933"/>
    </source>
</evidence>
<proteinExistence type="predicted"/>
<dbReference type="EMBL" id="BMMX01000001">
    <property type="protein sequence ID" value="GGK75302.1"/>
    <property type="molecule type" value="Genomic_DNA"/>
</dbReference>
<evidence type="ECO:0000313" key="4">
    <source>
        <dbReference type="EMBL" id="GGK75302.1"/>
    </source>
</evidence>
<dbReference type="SUPFAM" id="SSF53686">
    <property type="entry name" value="Tryptophan synthase beta subunit-like PLP-dependent enzymes"/>
    <property type="match status" value="1"/>
</dbReference>
<organism evidence="4 5">
    <name type="scientific">Mangrovihabitans endophyticus</name>
    <dbReference type="NCBI Taxonomy" id="1751298"/>
    <lineage>
        <taxon>Bacteria</taxon>
        <taxon>Bacillati</taxon>
        <taxon>Actinomycetota</taxon>
        <taxon>Actinomycetes</taxon>
        <taxon>Micromonosporales</taxon>
        <taxon>Micromonosporaceae</taxon>
        <taxon>Mangrovihabitans</taxon>
    </lineage>
</organism>
<dbReference type="InterPro" id="IPR036052">
    <property type="entry name" value="TrpB-like_PALP_sf"/>
</dbReference>
<dbReference type="AlphaFoldDB" id="A0A8J3BWS9"/>
<dbReference type="Proteomes" id="UP000656042">
    <property type="component" value="Unassembled WGS sequence"/>
</dbReference>
<dbReference type="InterPro" id="IPR001926">
    <property type="entry name" value="TrpB-like_PALP"/>
</dbReference>
<keyword evidence="5" id="KW-1185">Reference proteome</keyword>
<dbReference type="Gene3D" id="3.40.50.1100">
    <property type="match status" value="2"/>
</dbReference>
<protein>
    <submittedName>
        <fullName evidence="4">Threonine synthase</fullName>
    </submittedName>
</protein>
<comment type="caution">
    <text evidence="4">The sequence shown here is derived from an EMBL/GenBank/DDBJ whole genome shotgun (WGS) entry which is preliminary data.</text>
</comment>
<keyword evidence="2" id="KW-0663">Pyridoxal phosphate</keyword>
<reference evidence="4" key="2">
    <citation type="submission" date="2020-09" db="EMBL/GenBank/DDBJ databases">
        <authorList>
            <person name="Sun Q."/>
            <person name="Zhou Y."/>
        </authorList>
    </citation>
    <scope>NUCLEOTIDE SEQUENCE</scope>
    <source>
        <strain evidence="4">CGMCC 4.7299</strain>
    </source>
</reference>
<sequence length="415" mass="45129">MPPLKIHYESLIRKAIGTTEGREKLIRLACIVCEQESDDARRNRCAACGGALDAIYDMERADLPARPSSPNILHHYLPLLPLSERRHAHWLGEGNTPCFEVPDLAAHLGIGRLFLKDESVNPTLSTKDRIASVGLSRMAELGIREVVLSSTGNSSTAYARGAQLLPGFRLHVFVGRDFLHRLNYPDSDSVITHVVEGDFGKAGTMAQRFAADNGYFWEGGFFNFARREGLKTAYLEAFDAMPLQPDFVFQAVSSGMGLLGAYKGAIEYREIGRLSRLPALMAVQQQSCAPMAHAFAQGAETIVDEHIVRNPSGLAYAILRGNPTGTYPYIRDLCLSSGGRILAASEPLIHRAHGLLRDSAGLRSCFASATAFAGVIQAAQDGVLRDDSVVLVNLTGGDRPTLQTPVNLTRWEVAA</sequence>
<dbReference type="GO" id="GO:1901605">
    <property type="term" value="P:alpha-amino acid metabolic process"/>
    <property type="evidence" value="ECO:0007669"/>
    <property type="project" value="UniProtKB-ARBA"/>
</dbReference>
<gene>
    <name evidence="4" type="primary">thrC</name>
    <name evidence="4" type="ORF">GCM10012284_06600</name>
</gene>